<reference evidence="6" key="3">
    <citation type="submission" date="2025-09" db="UniProtKB">
        <authorList>
            <consortium name="Ensembl"/>
        </authorList>
    </citation>
    <scope>IDENTIFICATION</scope>
</reference>
<dbReference type="GO" id="GO:0005178">
    <property type="term" value="F:integrin binding"/>
    <property type="evidence" value="ECO:0007669"/>
    <property type="project" value="TreeGrafter"/>
</dbReference>
<dbReference type="GO" id="GO:0007507">
    <property type="term" value="P:heart development"/>
    <property type="evidence" value="ECO:0007669"/>
    <property type="project" value="TreeGrafter"/>
</dbReference>
<evidence type="ECO:0000313" key="6">
    <source>
        <dbReference type="Ensembl" id="ENSCSAVP00000020072.1"/>
    </source>
</evidence>
<keyword evidence="1" id="KW-0677">Repeat</keyword>
<dbReference type="CDD" id="cd00063">
    <property type="entry name" value="FN3"/>
    <property type="match status" value="1"/>
</dbReference>
<dbReference type="Proteomes" id="UP000007875">
    <property type="component" value="Unassembled WGS sequence"/>
</dbReference>
<dbReference type="InterPro" id="IPR050991">
    <property type="entry name" value="ECM_Regulatory_Proteins"/>
</dbReference>
<protein>
    <recommendedName>
        <fullName evidence="5">Fibronectin type-III domain-containing protein</fullName>
    </recommendedName>
</protein>
<reference evidence="6" key="2">
    <citation type="submission" date="2025-08" db="UniProtKB">
        <authorList>
            <consortium name="Ensembl"/>
        </authorList>
    </citation>
    <scope>IDENTIFICATION</scope>
</reference>
<evidence type="ECO:0000313" key="7">
    <source>
        <dbReference type="Proteomes" id="UP000007875"/>
    </source>
</evidence>
<evidence type="ECO:0000256" key="4">
    <source>
        <dbReference type="ARBA" id="ARBA00023180"/>
    </source>
</evidence>
<dbReference type="STRING" id="51511.ENSCSAVP00000020072"/>
<dbReference type="InterPro" id="IPR036116">
    <property type="entry name" value="FN3_sf"/>
</dbReference>
<keyword evidence="3" id="KW-1015">Disulfide bond</keyword>
<accession>H2ZR56</accession>
<proteinExistence type="predicted"/>
<evidence type="ECO:0000259" key="5">
    <source>
        <dbReference type="PROSITE" id="PS50853"/>
    </source>
</evidence>
<dbReference type="SMART" id="SM00060">
    <property type="entry name" value="FN3"/>
    <property type="match status" value="1"/>
</dbReference>
<dbReference type="Pfam" id="PF00041">
    <property type="entry name" value="fn3"/>
    <property type="match status" value="1"/>
</dbReference>
<dbReference type="InterPro" id="IPR013783">
    <property type="entry name" value="Ig-like_fold"/>
</dbReference>
<dbReference type="GO" id="GO:0007044">
    <property type="term" value="P:cell-substrate junction assembly"/>
    <property type="evidence" value="ECO:0007669"/>
    <property type="project" value="TreeGrafter"/>
</dbReference>
<dbReference type="Ensembl" id="ENSCSAVT00000020287.1">
    <property type="protein sequence ID" value="ENSCSAVP00000020072.1"/>
    <property type="gene ID" value="ENSCSAVG00000011785.1"/>
</dbReference>
<reference evidence="7" key="1">
    <citation type="submission" date="2003-08" db="EMBL/GenBank/DDBJ databases">
        <authorList>
            <person name="Birren B."/>
            <person name="Nusbaum C."/>
            <person name="Abebe A."/>
            <person name="Abouelleil A."/>
            <person name="Adekoya E."/>
            <person name="Ait-zahra M."/>
            <person name="Allen N."/>
            <person name="Allen T."/>
            <person name="An P."/>
            <person name="Anderson M."/>
            <person name="Anderson S."/>
            <person name="Arachchi H."/>
            <person name="Armbruster J."/>
            <person name="Bachantsang P."/>
            <person name="Baldwin J."/>
            <person name="Barry A."/>
            <person name="Bayul T."/>
            <person name="Blitshsteyn B."/>
            <person name="Bloom T."/>
            <person name="Blye J."/>
            <person name="Boguslavskiy L."/>
            <person name="Borowsky M."/>
            <person name="Boukhgalter B."/>
            <person name="Brunache A."/>
            <person name="Butler J."/>
            <person name="Calixte N."/>
            <person name="Calvo S."/>
            <person name="Camarata J."/>
            <person name="Campo K."/>
            <person name="Chang J."/>
            <person name="Cheshatsang Y."/>
            <person name="Citroen M."/>
            <person name="Collymore A."/>
            <person name="Considine T."/>
            <person name="Cook A."/>
            <person name="Cooke P."/>
            <person name="Corum B."/>
            <person name="Cuomo C."/>
            <person name="David R."/>
            <person name="Dawoe T."/>
            <person name="Degray S."/>
            <person name="Dodge S."/>
            <person name="Dooley K."/>
            <person name="Dorje P."/>
            <person name="Dorjee K."/>
            <person name="Dorris L."/>
            <person name="Duffey N."/>
            <person name="Dupes A."/>
            <person name="Elkins T."/>
            <person name="Engels R."/>
            <person name="Erickson J."/>
            <person name="Farina A."/>
            <person name="Faro S."/>
            <person name="Ferreira P."/>
            <person name="Fischer H."/>
            <person name="Fitzgerald M."/>
            <person name="Foley K."/>
            <person name="Gage D."/>
            <person name="Galagan J."/>
            <person name="Gearin G."/>
            <person name="Gnerre S."/>
            <person name="Gnirke A."/>
            <person name="Goyette A."/>
            <person name="Graham J."/>
            <person name="Grandbois E."/>
            <person name="Gyaltsen K."/>
            <person name="Hafez N."/>
            <person name="Hagopian D."/>
            <person name="Hagos B."/>
            <person name="Hall J."/>
            <person name="Hatcher B."/>
            <person name="Heller A."/>
            <person name="Higgins H."/>
            <person name="Honan T."/>
            <person name="Horn A."/>
            <person name="Houde N."/>
            <person name="Hughes L."/>
            <person name="Hulme W."/>
            <person name="Husby E."/>
            <person name="Iliev I."/>
            <person name="Jaffe D."/>
            <person name="Jones C."/>
            <person name="Kamal M."/>
            <person name="Kamat A."/>
            <person name="Kamvysselis M."/>
            <person name="Karlsson E."/>
            <person name="Kells C."/>
            <person name="Kieu A."/>
            <person name="Kisner P."/>
            <person name="Kodira C."/>
            <person name="Kulbokas E."/>
            <person name="Labutti K."/>
            <person name="Lama D."/>
            <person name="Landers T."/>
            <person name="Leger J."/>
            <person name="Levine S."/>
            <person name="Lewis D."/>
            <person name="Lewis T."/>
            <person name="Lindblad-toh K."/>
            <person name="Liu X."/>
            <person name="Lokyitsang T."/>
            <person name="Lokyitsang Y."/>
            <person name="Lucien O."/>
            <person name="Lui A."/>
            <person name="Ma L.J."/>
            <person name="Mabbitt R."/>
            <person name="Macdonald J."/>
            <person name="Maclean C."/>
            <person name="Major J."/>
            <person name="Manning J."/>
            <person name="Marabella R."/>
            <person name="Maru K."/>
            <person name="Matthews C."/>
            <person name="Mauceli E."/>
            <person name="Mccarthy M."/>
            <person name="Mcdonough S."/>
            <person name="Mcghee T."/>
            <person name="Meldrim J."/>
            <person name="Meneus L."/>
            <person name="Mesirov J."/>
            <person name="Mihalev A."/>
            <person name="Mihova T."/>
            <person name="Mikkelsen T."/>
            <person name="Mlenga V."/>
            <person name="Moru K."/>
            <person name="Mozes J."/>
            <person name="Mulrain L."/>
            <person name="Munson G."/>
            <person name="Naylor J."/>
            <person name="Newes C."/>
            <person name="Nguyen C."/>
            <person name="Nguyen N."/>
            <person name="Nguyen T."/>
            <person name="Nicol R."/>
            <person name="Nielsen C."/>
            <person name="Nizzari M."/>
            <person name="Norbu C."/>
            <person name="Norbu N."/>
            <person name="O'donnell P."/>
            <person name="Okoawo O."/>
            <person name="O'leary S."/>
            <person name="Omotosho B."/>
            <person name="O'neill K."/>
            <person name="Osman S."/>
            <person name="Parker S."/>
            <person name="Perrin D."/>
            <person name="Phunkhang P."/>
            <person name="Piqani B."/>
            <person name="Purcell S."/>
            <person name="Rachupka T."/>
            <person name="Ramasamy U."/>
            <person name="Rameau R."/>
            <person name="Ray V."/>
            <person name="Raymond C."/>
            <person name="Retta R."/>
            <person name="Richardson S."/>
            <person name="Rise C."/>
            <person name="Rodriguez J."/>
            <person name="Rogers J."/>
            <person name="Rogov P."/>
            <person name="Rutman M."/>
            <person name="Schupbach R."/>
            <person name="Seaman C."/>
            <person name="Settipalli S."/>
            <person name="Sharpe T."/>
            <person name="Sheridan J."/>
            <person name="Sherpa N."/>
            <person name="Shi J."/>
            <person name="Smirnov S."/>
            <person name="Smith C."/>
            <person name="Sougnez C."/>
            <person name="Spencer B."/>
            <person name="Stalker J."/>
            <person name="Stange-thomann N."/>
            <person name="Stavropoulos S."/>
            <person name="Stetson K."/>
            <person name="Stone C."/>
            <person name="Stone S."/>
            <person name="Stubbs M."/>
            <person name="Talamas J."/>
            <person name="Tchuinga P."/>
            <person name="Tenzing P."/>
            <person name="Tesfaye S."/>
            <person name="Theodore J."/>
            <person name="Thoulutsang Y."/>
            <person name="Topham K."/>
            <person name="Towey S."/>
            <person name="Tsamla T."/>
            <person name="Tsomo N."/>
            <person name="Vallee D."/>
            <person name="Vassiliev H."/>
            <person name="Venkataraman V."/>
            <person name="Vinson J."/>
            <person name="Vo A."/>
            <person name="Wade C."/>
            <person name="Wang S."/>
            <person name="Wangchuk T."/>
            <person name="Wangdi T."/>
            <person name="Whittaker C."/>
            <person name="Wilkinson J."/>
            <person name="Wu Y."/>
            <person name="Wyman D."/>
            <person name="Yadav S."/>
            <person name="Yang S."/>
            <person name="Yang X."/>
            <person name="Yeager S."/>
            <person name="Yee E."/>
            <person name="Young G."/>
            <person name="Zainoun J."/>
            <person name="Zembeck L."/>
            <person name="Zimmer A."/>
            <person name="Zody M."/>
            <person name="Lander E."/>
        </authorList>
    </citation>
    <scope>NUCLEOTIDE SEQUENCE [LARGE SCALE GENOMIC DNA]</scope>
</reference>
<dbReference type="GO" id="GO:0007160">
    <property type="term" value="P:cell-matrix adhesion"/>
    <property type="evidence" value="ECO:0007669"/>
    <property type="project" value="TreeGrafter"/>
</dbReference>
<sequence>MTSTVNAGADETALSLENLDTATEYTISVSAQYSESESEISQRNASTLALPPIGPLSFTEISDTSFVVNWQVPNNLPPSSYELTYWNQESDAVNLDGIKKTDVLIDGLDPATEYNVSVVAVYFETVESAPIHGNETTRNAIEGTCSCYTYLKSQERLEKTISQLVKQIEYLTHRIQPQLVPETLNHDTRT</sequence>
<keyword evidence="4" id="KW-0325">Glycoprotein</keyword>
<dbReference type="GO" id="GO:0007399">
    <property type="term" value="P:nervous system development"/>
    <property type="evidence" value="ECO:0007669"/>
    <property type="project" value="TreeGrafter"/>
</dbReference>
<feature type="domain" description="Fibronectin type-III" evidence="5">
    <location>
        <begin position="1"/>
        <end position="51"/>
    </location>
</feature>
<dbReference type="PANTHER" id="PTHR46708:SF8">
    <property type="entry name" value="FIBRONECTIN"/>
    <property type="match status" value="1"/>
</dbReference>
<keyword evidence="7" id="KW-1185">Reference proteome</keyword>
<dbReference type="InParanoid" id="H2ZR56"/>
<feature type="domain" description="Fibronectin type-III" evidence="5">
    <location>
        <begin position="52"/>
        <end position="140"/>
    </location>
</feature>
<dbReference type="AlphaFoldDB" id="H2ZR56"/>
<dbReference type="SUPFAM" id="SSF49265">
    <property type="entry name" value="Fibronectin type III"/>
    <property type="match status" value="1"/>
</dbReference>
<organism evidence="6 7">
    <name type="scientific">Ciona savignyi</name>
    <name type="common">Pacific transparent sea squirt</name>
    <dbReference type="NCBI Taxonomy" id="51511"/>
    <lineage>
        <taxon>Eukaryota</taxon>
        <taxon>Metazoa</taxon>
        <taxon>Chordata</taxon>
        <taxon>Tunicata</taxon>
        <taxon>Ascidiacea</taxon>
        <taxon>Phlebobranchia</taxon>
        <taxon>Cionidae</taxon>
        <taxon>Ciona</taxon>
    </lineage>
</organism>
<dbReference type="PROSITE" id="PS50853">
    <property type="entry name" value="FN3"/>
    <property type="match status" value="2"/>
</dbReference>
<dbReference type="GO" id="GO:0043394">
    <property type="term" value="F:proteoglycan binding"/>
    <property type="evidence" value="ECO:0007669"/>
    <property type="project" value="TreeGrafter"/>
</dbReference>
<dbReference type="PANTHER" id="PTHR46708">
    <property type="entry name" value="TENASCIN"/>
    <property type="match status" value="1"/>
</dbReference>
<evidence type="ECO:0000256" key="3">
    <source>
        <dbReference type="ARBA" id="ARBA00023157"/>
    </source>
</evidence>
<keyword evidence="2" id="KW-0130">Cell adhesion</keyword>
<dbReference type="Gene3D" id="2.60.40.10">
    <property type="entry name" value="Immunoglobulins"/>
    <property type="match status" value="2"/>
</dbReference>
<evidence type="ECO:0000256" key="2">
    <source>
        <dbReference type="ARBA" id="ARBA00022889"/>
    </source>
</evidence>
<dbReference type="InterPro" id="IPR003961">
    <property type="entry name" value="FN3_dom"/>
</dbReference>
<evidence type="ECO:0000256" key="1">
    <source>
        <dbReference type="ARBA" id="ARBA00022737"/>
    </source>
</evidence>
<dbReference type="HOGENOM" id="CLU_1427531_0_0_1"/>
<dbReference type="GO" id="GO:0005201">
    <property type="term" value="F:extracellular matrix structural constituent"/>
    <property type="evidence" value="ECO:0007669"/>
    <property type="project" value="TreeGrafter"/>
</dbReference>
<name>H2ZR56_CIOSA</name>